<gene>
    <name evidence="5" type="ORF">J2X31_001984</name>
</gene>
<feature type="chain" id="PRO_5045763530" evidence="2">
    <location>
        <begin position="19"/>
        <end position="461"/>
    </location>
</feature>
<dbReference type="PANTHER" id="PTHR43265">
    <property type="entry name" value="ESTERASE ESTD"/>
    <property type="match status" value="1"/>
</dbReference>
<comment type="caution">
    <text evidence="5">The sequence shown here is derived from an EMBL/GenBank/DDBJ whole genome shotgun (WGS) entry which is preliminary data.</text>
</comment>
<dbReference type="GO" id="GO:0016787">
    <property type="term" value="F:hydrolase activity"/>
    <property type="evidence" value="ECO:0007669"/>
    <property type="project" value="UniProtKB-KW"/>
</dbReference>
<keyword evidence="2" id="KW-0732">Signal</keyword>
<dbReference type="Proteomes" id="UP001255185">
    <property type="component" value="Unassembled WGS sequence"/>
</dbReference>
<dbReference type="InterPro" id="IPR014940">
    <property type="entry name" value="BAAT_C"/>
</dbReference>
<protein>
    <submittedName>
        <fullName evidence="5">Alpha-beta hydrolase superfamily lysophospholipase</fullName>
    </submittedName>
</protein>
<evidence type="ECO:0000259" key="3">
    <source>
        <dbReference type="Pfam" id="PF08840"/>
    </source>
</evidence>
<dbReference type="RefSeq" id="WP_310026360.1">
    <property type="nucleotide sequence ID" value="NZ_JAVDVI010000007.1"/>
</dbReference>
<sequence length="461" mass="50698">MKKIFSTFFLLVSIVCFSQDITGKWFGAIDVQGTKLNFSFNISKTGETYTATMDIVEQKVEGIPINTVTFQNPNLKMGIEMAGIEYNGTLNASNEIVGNFNQGGIAYPLNLSKTKTETRKPQEPTEFNYYVENVTFQNKKDNISLGGTLTLPSKDGKFPVVVLISGSGAQNRDSELLGHKPFLVIADYLTKRGIGVLRFDDRGVGESKGDRNIATTKDFATDVMAAVEYLKTRKEINTKKIGLIGHSEGGIIAPMVAANSKDISYIVLLAGTGIPGDELLMQQTYLVGKSTGMSEEELQETSVTNSKVYNILKTEKNLDAAKKQLAAVLQAEFDDLPSDQKPSQNEIDAVVAQQLAVIASPWFQYFITYNPSLILKDVKCPVLVLNGEKDVQVPSKVNTQAIKNALEKGGNKKVTVVEFPNMNHLFQECVTCSVDEYEKIEQTFSPIALKQIGDWIAVQVK</sequence>
<dbReference type="PROSITE" id="PS00708">
    <property type="entry name" value="PRO_ENDOPEP_SER"/>
    <property type="match status" value="1"/>
</dbReference>
<dbReference type="InterPro" id="IPR029058">
    <property type="entry name" value="AB_hydrolase_fold"/>
</dbReference>
<dbReference type="PANTHER" id="PTHR43265:SF1">
    <property type="entry name" value="ESTERASE ESTD"/>
    <property type="match status" value="1"/>
</dbReference>
<proteinExistence type="predicted"/>
<keyword evidence="6" id="KW-1185">Reference proteome</keyword>
<dbReference type="Pfam" id="PF12146">
    <property type="entry name" value="Hydrolase_4"/>
    <property type="match status" value="1"/>
</dbReference>
<feature type="domain" description="BAAT/Acyl-CoA thioester hydrolase C-terminal" evidence="3">
    <location>
        <begin position="375"/>
        <end position="426"/>
    </location>
</feature>
<dbReference type="Gene3D" id="3.40.50.1820">
    <property type="entry name" value="alpha/beta hydrolase"/>
    <property type="match status" value="1"/>
</dbReference>
<evidence type="ECO:0000313" key="6">
    <source>
        <dbReference type="Proteomes" id="UP001255185"/>
    </source>
</evidence>
<reference evidence="5 6" key="1">
    <citation type="submission" date="2023-07" db="EMBL/GenBank/DDBJ databases">
        <title>Sorghum-associated microbial communities from plants grown in Nebraska, USA.</title>
        <authorList>
            <person name="Schachtman D."/>
        </authorList>
    </citation>
    <scope>NUCLEOTIDE SEQUENCE [LARGE SCALE GENOMIC DNA]</scope>
    <source>
        <strain evidence="5 6">3773</strain>
    </source>
</reference>
<evidence type="ECO:0000256" key="1">
    <source>
        <dbReference type="ARBA" id="ARBA00022801"/>
    </source>
</evidence>
<dbReference type="Pfam" id="PF08840">
    <property type="entry name" value="BAAT_C"/>
    <property type="match status" value="1"/>
</dbReference>
<name>A0ABU1TPR8_9FLAO</name>
<feature type="signal peptide" evidence="2">
    <location>
        <begin position="1"/>
        <end position="18"/>
    </location>
</feature>
<dbReference type="InterPro" id="IPR053145">
    <property type="entry name" value="AB_hydrolase_Est10"/>
</dbReference>
<dbReference type="SUPFAM" id="SSF53474">
    <property type="entry name" value="alpha/beta-Hydrolases"/>
    <property type="match status" value="1"/>
</dbReference>
<organism evidence="5 6">
    <name type="scientific">Flavobacterium arsenatis</name>
    <dbReference type="NCBI Taxonomy" id="1484332"/>
    <lineage>
        <taxon>Bacteria</taxon>
        <taxon>Pseudomonadati</taxon>
        <taxon>Bacteroidota</taxon>
        <taxon>Flavobacteriia</taxon>
        <taxon>Flavobacteriales</taxon>
        <taxon>Flavobacteriaceae</taxon>
        <taxon>Flavobacterium</taxon>
    </lineage>
</organism>
<evidence type="ECO:0000256" key="2">
    <source>
        <dbReference type="SAM" id="SignalP"/>
    </source>
</evidence>
<dbReference type="EMBL" id="JAVDVI010000007">
    <property type="protein sequence ID" value="MDR6967970.1"/>
    <property type="molecule type" value="Genomic_DNA"/>
</dbReference>
<dbReference type="InterPro" id="IPR022742">
    <property type="entry name" value="Hydrolase_4"/>
</dbReference>
<feature type="domain" description="Serine aminopeptidase S33" evidence="4">
    <location>
        <begin position="185"/>
        <end position="272"/>
    </location>
</feature>
<accession>A0ABU1TPR8</accession>
<dbReference type="InterPro" id="IPR002471">
    <property type="entry name" value="Pept_S9_AS"/>
</dbReference>
<keyword evidence="1 5" id="KW-0378">Hydrolase</keyword>
<evidence type="ECO:0000259" key="4">
    <source>
        <dbReference type="Pfam" id="PF12146"/>
    </source>
</evidence>
<evidence type="ECO:0000313" key="5">
    <source>
        <dbReference type="EMBL" id="MDR6967970.1"/>
    </source>
</evidence>